<feature type="region of interest" description="Disordered" evidence="2">
    <location>
        <begin position="1032"/>
        <end position="1054"/>
    </location>
</feature>
<feature type="compositionally biased region" description="Low complexity" evidence="2">
    <location>
        <begin position="1032"/>
        <end position="1041"/>
    </location>
</feature>
<feature type="region of interest" description="Disordered" evidence="2">
    <location>
        <begin position="268"/>
        <end position="397"/>
    </location>
</feature>
<feature type="region of interest" description="Disordered" evidence="2">
    <location>
        <begin position="653"/>
        <end position="674"/>
    </location>
</feature>
<proteinExistence type="predicted"/>
<feature type="compositionally biased region" description="Basic and acidic residues" evidence="2">
    <location>
        <begin position="318"/>
        <end position="336"/>
    </location>
</feature>
<evidence type="ECO:0000256" key="1">
    <source>
        <dbReference type="SAM" id="Coils"/>
    </source>
</evidence>
<feature type="compositionally biased region" description="Low complexity" evidence="2">
    <location>
        <begin position="337"/>
        <end position="352"/>
    </location>
</feature>
<dbReference type="Proteomes" id="UP001162164">
    <property type="component" value="Unassembled WGS sequence"/>
</dbReference>
<accession>A0ABQ9J290</accession>
<gene>
    <name evidence="4" type="ORF">NQ317_002555</name>
</gene>
<feature type="coiled-coil region" evidence="1">
    <location>
        <begin position="146"/>
        <end position="178"/>
    </location>
</feature>
<dbReference type="Pfam" id="PF20845">
    <property type="entry name" value="Pcf11_helical"/>
    <property type="match status" value="1"/>
</dbReference>
<dbReference type="EMBL" id="JAPWTJ010001439">
    <property type="protein sequence ID" value="KAJ8971725.1"/>
    <property type="molecule type" value="Genomic_DNA"/>
</dbReference>
<feature type="compositionally biased region" description="Polar residues" evidence="2">
    <location>
        <begin position="201"/>
        <end position="214"/>
    </location>
</feature>
<feature type="domain" description="Pre-mRNA cleavage complex 2 protein Pcf11 helical" evidence="3">
    <location>
        <begin position="139"/>
        <end position="177"/>
    </location>
</feature>
<dbReference type="Gene3D" id="1.25.40.90">
    <property type="match status" value="1"/>
</dbReference>
<organism evidence="4 5">
    <name type="scientific">Molorchus minor</name>
    <dbReference type="NCBI Taxonomy" id="1323400"/>
    <lineage>
        <taxon>Eukaryota</taxon>
        <taxon>Metazoa</taxon>
        <taxon>Ecdysozoa</taxon>
        <taxon>Arthropoda</taxon>
        <taxon>Hexapoda</taxon>
        <taxon>Insecta</taxon>
        <taxon>Pterygota</taxon>
        <taxon>Neoptera</taxon>
        <taxon>Endopterygota</taxon>
        <taxon>Coleoptera</taxon>
        <taxon>Polyphaga</taxon>
        <taxon>Cucujiformia</taxon>
        <taxon>Chrysomeloidea</taxon>
        <taxon>Cerambycidae</taxon>
        <taxon>Lamiinae</taxon>
        <taxon>Monochamini</taxon>
        <taxon>Molorchus</taxon>
    </lineage>
</organism>
<reference evidence="4" key="1">
    <citation type="journal article" date="2023" name="Insect Mol. Biol.">
        <title>Genome sequencing provides insights into the evolution of gene families encoding plant cell wall-degrading enzymes in longhorned beetles.</title>
        <authorList>
            <person name="Shin N.R."/>
            <person name="Okamura Y."/>
            <person name="Kirsch R."/>
            <person name="Pauchet Y."/>
        </authorList>
    </citation>
    <scope>NUCLEOTIDE SEQUENCE</scope>
    <source>
        <strain evidence="4">MMC_N1</strain>
    </source>
</reference>
<dbReference type="InterPro" id="IPR048830">
    <property type="entry name" value="PCF11_helical"/>
</dbReference>
<dbReference type="SUPFAM" id="SSF48464">
    <property type="entry name" value="ENTH/VHS domain"/>
    <property type="match status" value="1"/>
</dbReference>
<sequence length="1159" mass="130548">MTTPEEIKAEYASSLSDLTFNSKPLINVLTMLADENSPNAKVIVEAIETHLSKVDEKTRAEMFKLRLTWNDVFPQMKLYAIDVQIRMLDPAWPVTAKPPSSSIHFNPKFLKTTTTTTKPSPEIESSQVITPAVPGNIDKETLLMQEKLIQKQKELLELQQKKLELEVLQTQVKLQEQIKNNVPLPVRPQNPTTLIQQTGVNNGQRTNTFNTLPSSKPIRDPRLLRQQQKTNNSNVHLGQKTAVLESNKIVKTSIRKIRNDPRLLNKDNNILSQKVDNKSSNLSKTRSSDMQKSYKTSRILHLKVINPQNHLPNTKKKEKSDDKKNDLKDQNRDKLCKVTSPTTSKSVKSSTKNRNYVRHNVGALIPEPPQDEDLRSFGPPEKQPRLQGDSSDGQNLDRKLDYVKDSHYDIYAWPQVILLRMSPACISIWNNTVASSTKGVDIDLRQLPAVIGKKRSSTEITEGSAKKTKTEIFDKLFGDEDTDLRQLPVTTDRPPTPPPPIISSSETVIEKIESPKINKKKLYTLEDQDLRIPKLPPTEISNKIIISPEDENGIKSGTLTKEQEAQLLNKIILQMEKNKLKEAKKKDHEESFNVSLQPISDDDLSDMDENNEHIKNKTENDDPIESVIPFNDKDERFRPAHILSKPDYIPPYFHQRDIRRPPAPQNWRGGGRGTRRHWENQVIAHPRVPGRSWNPVNSWRNVAPNFPPQRDFLPISHSLQEEELPENPDISGDQLTNGAVNQDEIKTINIDGMPKDIRFYDETAVAFINWDDPREISFQDGVRHVIFNDKDSYLLGFNKPYQEVLINGSPHKIRLGAPSREIFIDHVPYECYFGSAGIRIDLNGVSTTVKLEGPPPQVKIGEVRRTDLVAGKINLFINAKVIVPVFLDAKVQKFMIDGQTSTLKFVNALQTVLINDIPFSVEYGGLPKPIYIHDKKHFIRFSVLPKGTKPGHVTIRDMESEGNITPKGEDSNQGDTLSTVDTAEPAIPVISKLIRPSSRNSPERDSNSPNFFQNLLQQQNLNNLDVLSNVMTPSAAPTPTTGGYQIENIQSNDDNSLNQSKINIAPAPQPLNINDLFQKLVASGFVTSGNNAKPSTLPIPEARGVKKDTQGELQKTSSQISDSNQAAVKIVKRNNLESIKLISFCQTRNFKTSTEGIVQ</sequence>
<dbReference type="InterPro" id="IPR008942">
    <property type="entry name" value="ENTH_VHS"/>
</dbReference>
<keyword evidence="1" id="KW-0175">Coiled coil</keyword>
<feature type="compositionally biased region" description="Polar residues" evidence="2">
    <location>
        <begin position="268"/>
        <end position="296"/>
    </location>
</feature>
<comment type="caution">
    <text evidence="4">The sequence shown here is derived from an EMBL/GenBank/DDBJ whole genome shotgun (WGS) entry which is preliminary data.</text>
</comment>
<feature type="region of interest" description="Disordered" evidence="2">
    <location>
        <begin position="201"/>
        <end position="221"/>
    </location>
</feature>
<dbReference type="PANTHER" id="PTHR15921">
    <property type="entry name" value="PRE-MRNA CLEAVAGE COMPLEX II"/>
    <property type="match status" value="1"/>
</dbReference>
<name>A0ABQ9J290_9CUCU</name>
<feature type="region of interest" description="Disordered" evidence="2">
    <location>
        <begin position="950"/>
        <end position="981"/>
    </location>
</feature>
<feature type="compositionally biased region" description="Polar residues" evidence="2">
    <location>
        <begin position="971"/>
        <end position="981"/>
    </location>
</feature>
<evidence type="ECO:0000259" key="3">
    <source>
        <dbReference type="Pfam" id="PF20845"/>
    </source>
</evidence>
<dbReference type="InterPro" id="IPR045154">
    <property type="entry name" value="PCF11-like"/>
</dbReference>
<keyword evidence="5" id="KW-1185">Reference proteome</keyword>
<dbReference type="PANTHER" id="PTHR15921:SF3">
    <property type="entry name" value="PRE-MRNA CLEAVAGE COMPLEX 2 PROTEIN PCF11"/>
    <property type="match status" value="1"/>
</dbReference>
<evidence type="ECO:0000313" key="4">
    <source>
        <dbReference type="EMBL" id="KAJ8971725.1"/>
    </source>
</evidence>
<protein>
    <recommendedName>
        <fullName evidence="3">Pre-mRNA cleavage complex 2 protein Pcf11 helical domain-containing protein</fullName>
    </recommendedName>
</protein>
<evidence type="ECO:0000313" key="5">
    <source>
        <dbReference type="Proteomes" id="UP001162164"/>
    </source>
</evidence>
<evidence type="ECO:0000256" key="2">
    <source>
        <dbReference type="SAM" id="MobiDB-lite"/>
    </source>
</evidence>